<evidence type="ECO:0000256" key="1">
    <source>
        <dbReference type="ARBA" id="ARBA00001049"/>
    </source>
</evidence>
<evidence type="ECO:0000256" key="2">
    <source>
        <dbReference type="ARBA" id="ARBA00001089"/>
    </source>
</evidence>
<keyword evidence="4 11" id="KW-0808">Transferase</keyword>
<evidence type="ECO:0000256" key="7">
    <source>
        <dbReference type="ARBA" id="ARBA00023315"/>
    </source>
</evidence>
<dbReference type="NCBIfam" id="TIGR00066">
    <property type="entry name" value="g_glut_trans"/>
    <property type="match status" value="1"/>
</dbReference>
<evidence type="ECO:0000313" key="14">
    <source>
        <dbReference type="Proteomes" id="UP000277424"/>
    </source>
</evidence>
<dbReference type="GO" id="GO:0006750">
    <property type="term" value="P:glutathione biosynthetic process"/>
    <property type="evidence" value="ECO:0007669"/>
    <property type="project" value="UniProtKB-KW"/>
</dbReference>
<evidence type="ECO:0000256" key="8">
    <source>
        <dbReference type="ARBA" id="ARBA00047417"/>
    </source>
</evidence>
<dbReference type="Pfam" id="PF01019">
    <property type="entry name" value="G_glu_transpept"/>
    <property type="match status" value="1"/>
</dbReference>
<evidence type="ECO:0000256" key="11">
    <source>
        <dbReference type="RuleBase" id="RU368036"/>
    </source>
</evidence>
<name>A0A420WG77_9PROT</name>
<comment type="catalytic activity">
    <reaction evidence="2 11">
        <text>glutathione + H2O = L-cysteinylglycine + L-glutamate</text>
        <dbReference type="Rhea" id="RHEA:28807"/>
        <dbReference type="ChEBI" id="CHEBI:15377"/>
        <dbReference type="ChEBI" id="CHEBI:29985"/>
        <dbReference type="ChEBI" id="CHEBI:57925"/>
        <dbReference type="ChEBI" id="CHEBI:61694"/>
        <dbReference type="EC" id="3.4.19.13"/>
    </reaction>
</comment>
<dbReference type="InterPro" id="IPR051792">
    <property type="entry name" value="GGT_bact"/>
</dbReference>
<dbReference type="InterPro" id="IPR000101">
    <property type="entry name" value="GGT_peptidase"/>
</dbReference>
<keyword evidence="12" id="KW-0732">Signal</keyword>
<dbReference type="OrthoDB" id="9781342at2"/>
<dbReference type="PANTHER" id="PTHR43199">
    <property type="entry name" value="GLUTATHIONE HYDROLASE"/>
    <property type="match status" value="1"/>
</dbReference>
<feature type="binding site" evidence="10">
    <location>
        <position position="424"/>
    </location>
    <ligand>
        <name>L-glutamate</name>
        <dbReference type="ChEBI" id="CHEBI:29985"/>
    </ligand>
</feature>
<dbReference type="GO" id="GO:0006751">
    <property type="term" value="P:glutathione catabolic process"/>
    <property type="evidence" value="ECO:0007669"/>
    <property type="project" value="UniProtKB-UniRule"/>
</dbReference>
<dbReference type="EMBL" id="RBIG01000002">
    <property type="protein sequence ID" value="RKQ69991.1"/>
    <property type="molecule type" value="Genomic_DNA"/>
</dbReference>
<dbReference type="SUPFAM" id="SSF56235">
    <property type="entry name" value="N-terminal nucleophile aminohydrolases (Ntn hydrolases)"/>
    <property type="match status" value="1"/>
</dbReference>
<feature type="signal peptide" evidence="12">
    <location>
        <begin position="1"/>
        <end position="20"/>
    </location>
</feature>
<evidence type="ECO:0000256" key="4">
    <source>
        <dbReference type="ARBA" id="ARBA00022679"/>
    </source>
</evidence>
<reference evidence="13 14" key="1">
    <citation type="submission" date="2018-10" db="EMBL/GenBank/DDBJ databases">
        <title>Comparative analysis of microorganisms from saline springs in Andes Mountain Range, Colombia.</title>
        <authorList>
            <person name="Rubin E."/>
        </authorList>
    </citation>
    <scope>NUCLEOTIDE SEQUENCE [LARGE SCALE GENOMIC DNA]</scope>
    <source>
        <strain evidence="13 14">USBA 36</strain>
    </source>
</reference>
<keyword evidence="11" id="KW-0317">Glutathione biosynthesis</keyword>
<evidence type="ECO:0000256" key="5">
    <source>
        <dbReference type="ARBA" id="ARBA00022801"/>
    </source>
</evidence>
<evidence type="ECO:0000256" key="10">
    <source>
        <dbReference type="PIRSR" id="PIRSR600101-2"/>
    </source>
</evidence>
<dbReference type="Gene3D" id="1.10.246.130">
    <property type="match status" value="1"/>
</dbReference>
<comment type="caution">
    <text evidence="13">The sequence shown here is derived from an EMBL/GenBank/DDBJ whole genome shotgun (WGS) entry which is preliminary data.</text>
</comment>
<dbReference type="Gene3D" id="3.60.20.40">
    <property type="match status" value="1"/>
</dbReference>
<organism evidence="13 14">
    <name type="scientific">Oceanibaculum indicum</name>
    <dbReference type="NCBI Taxonomy" id="526216"/>
    <lineage>
        <taxon>Bacteria</taxon>
        <taxon>Pseudomonadati</taxon>
        <taxon>Pseudomonadota</taxon>
        <taxon>Alphaproteobacteria</taxon>
        <taxon>Rhodospirillales</taxon>
        <taxon>Oceanibaculaceae</taxon>
        <taxon>Oceanibaculum</taxon>
    </lineage>
</organism>
<comment type="catalytic activity">
    <reaction evidence="8 11">
        <text>an N-terminal (5-L-glutamyl)-[peptide] + an alpha-amino acid = 5-L-glutamyl amino acid + an N-terminal L-alpha-aminoacyl-[peptide]</text>
        <dbReference type="Rhea" id="RHEA:23904"/>
        <dbReference type="Rhea" id="RHEA-COMP:9780"/>
        <dbReference type="Rhea" id="RHEA-COMP:9795"/>
        <dbReference type="ChEBI" id="CHEBI:77644"/>
        <dbReference type="ChEBI" id="CHEBI:78597"/>
        <dbReference type="ChEBI" id="CHEBI:78599"/>
        <dbReference type="ChEBI" id="CHEBI:78608"/>
        <dbReference type="EC" id="2.3.2.2"/>
    </reaction>
</comment>
<gene>
    <name evidence="13" type="ORF">BCL74_1927</name>
</gene>
<comment type="pathway">
    <text evidence="11">Sulfur metabolism; glutathione metabolism.</text>
</comment>
<dbReference type="PRINTS" id="PR01210">
    <property type="entry name" value="GGTRANSPTASE"/>
</dbReference>
<feature type="binding site" evidence="10">
    <location>
        <begin position="448"/>
        <end position="449"/>
    </location>
    <ligand>
        <name>L-glutamate</name>
        <dbReference type="ChEBI" id="CHEBI:29985"/>
    </ligand>
</feature>
<dbReference type="UniPathway" id="UPA00204"/>
<dbReference type="InterPro" id="IPR043138">
    <property type="entry name" value="GGT_lsub"/>
</dbReference>
<comment type="subunit">
    <text evidence="11">This enzyme consists of two polypeptide chains, which are synthesized in precursor form from a single polypeptide.</text>
</comment>
<dbReference type="GO" id="GO:0036374">
    <property type="term" value="F:glutathione hydrolase activity"/>
    <property type="evidence" value="ECO:0007669"/>
    <property type="project" value="UniProtKB-UniRule"/>
</dbReference>
<dbReference type="Proteomes" id="UP000277424">
    <property type="component" value="Unassembled WGS sequence"/>
</dbReference>
<dbReference type="RefSeq" id="WP_121219496.1">
    <property type="nucleotide sequence ID" value="NZ_RBIG01000002.1"/>
</dbReference>
<dbReference type="EC" id="2.3.2.2" evidence="11"/>
<dbReference type="InterPro" id="IPR029055">
    <property type="entry name" value="Ntn_hydrolases_N"/>
</dbReference>
<evidence type="ECO:0000313" key="13">
    <source>
        <dbReference type="EMBL" id="RKQ69991.1"/>
    </source>
</evidence>
<dbReference type="AlphaFoldDB" id="A0A420WG77"/>
<comment type="PTM">
    <text evidence="11">Cleaved by autocatalysis into a large and a small subunit.</text>
</comment>
<evidence type="ECO:0000256" key="3">
    <source>
        <dbReference type="ARBA" id="ARBA00009381"/>
    </source>
</evidence>
<dbReference type="PANTHER" id="PTHR43199:SF1">
    <property type="entry name" value="GLUTATHIONE HYDROLASE PROENZYME"/>
    <property type="match status" value="1"/>
</dbReference>
<keyword evidence="5 11" id="KW-0378">Hydrolase</keyword>
<sequence length="565" mass="59972">MRRLLIACLALLAFLPAAQAADPARATKYMAVTANPMATEAALKALRAGGSAIDAAIAAQMVLTLVEPQSSGIGGGAFMVHFDKKAGRTTSYDGRETAPAAAKPDRFLDKDGKPLSYFEAVVGGRSVGVPGTMRVLELAHRKHGKLPWASLFEDAIRLAEEGFPVPPRLGRALIREKHLTQDTARAYFYKPDGTPWKQGETLRNPALADTLRILAAEGAKAFYSGAIAEDIVATVTGAPRNPGDMTPADLAGYEAKERPAVCGSYRARTVCGMGPPSSGGITVLMVLAMLERFDLPNEKRLSSNAAHWMLEAQRLAYADRNLYIADSDFVDVPVAGLLDRAYLASRARLIDVASSTGEKAEAGDVPRKRTQDFAPDASLQLPATSHLSIVDGAGNALSMTTTIEAEFGSRLMVRGFLLNNELTDFSFRPEADGVPVANRVEGGKRSRSSMSPTLVFGKDGRLEFVTGSPGGSQIINYVLKTIVGVVDWGLDPQAAIELPNISNRNGPSEIERRADADALASSLAARGHKVERGLLVSGLQAIKILPDGTLLGGADPRRDSLAAGD</sequence>
<dbReference type="GO" id="GO:0103068">
    <property type="term" value="F:leukotriene C4 gamma-glutamyl transferase activity"/>
    <property type="evidence" value="ECO:0007669"/>
    <property type="project" value="UniProtKB-EC"/>
</dbReference>
<feature type="chain" id="PRO_5019128159" description="Glutathione hydrolase proenzyme" evidence="12">
    <location>
        <begin position="21"/>
        <end position="565"/>
    </location>
</feature>
<dbReference type="InterPro" id="IPR043137">
    <property type="entry name" value="GGT_ssub_C"/>
</dbReference>
<evidence type="ECO:0000256" key="9">
    <source>
        <dbReference type="PIRSR" id="PIRSR600101-1"/>
    </source>
</evidence>
<accession>A0A420WG77</accession>
<feature type="active site" description="Nucleophile" evidence="9">
    <location>
        <position position="384"/>
    </location>
</feature>
<evidence type="ECO:0000256" key="12">
    <source>
        <dbReference type="SAM" id="SignalP"/>
    </source>
</evidence>
<feature type="binding site" evidence="10">
    <location>
        <position position="471"/>
    </location>
    <ligand>
        <name>L-glutamate</name>
        <dbReference type="ChEBI" id="CHEBI:29985"/>
    </ligand>
</feature>
<feature type="binding site" evidence="10">
    <location>
        <position position="95"/>
    </location>
    <ligand>
        <name>L-glutamate</name>
        <dbReference type="ChEBI" id="CHEBI:29985"/>
    </ligand>
</feature>
<dbReference type="EC" id="3.4.19.13" evidence="11"/>
<comment type="similarity">
    <text evidence="3 11">Belongs to the gamma-glutamyltransferase family.</text>
</comment>
<proteinExistence type="inferred from homology"/>
<comment type="catalytic activity">
    <reaction evidence="1 11">
        <text>an S-substituted glutathione + H2O = an S-substituted L-cysteinylglycine + L-glutamate</text>
        <dbReference type="Rhea" id="RHEA:59468"/>
        <dbReference type="ChEBI" id="CHEBI:15377"/>
        <dbReference type="ChEBI" id="CHEBI:29985"/>
        <dbReference type="ChEBI" id="CHEBI:90779"/>
        <dbReference type="ChEBI" id="CHEBI:143103"/>
        <dbReference type="EC" id="3.4.19.13"/>
    </reaction>
</comment>
<keyword evidence="6 11" id="KW-0865">Zymogen</keyword>
<evidence type="ECO:0000256" key="6">
    <source>
        <dbReference type="ARBA" id="ARBA00023145"/>
    </source>
</evidence>
<protein>
    <recommendedName>
        <fullName evidence="11">Glutathione hydrolase proenzyme</fullName>
        <ecNumber evidence="11">2.3.2.2</ecNumber>
        <ecNumber evidence="11">3.4.19.13</ecNumber>
    </recommendedName>
    <component>
        <recommendedName>
            <fullName evidence="11">Glutathione hydrolase large chain</fullName>
        </recommendedName>
    </component>
    <component>
        <recommendedName>
            <fullName evidence="11">Glutathione hydrolase small chain</fullName>
        </recommendedName>
    </component>
</protein>
<keyword evidence="7 11" id="KW-0012">Acyltransferase</keyword>